<dbReference type="GO" id="GO:0000150">
    <property type="term" value="F:DNA strand exchange activity"/>
    <property type="evidence" value="ECO:0007669"/>
    <property type="project" value="InterPro"/>
</dbReference>
<dbReference type="AlphaFoldDB" id="A0A401W5H9"/>
<proteinExistence type="predicted"/>
<sequence length="149" mass="16603">MDTKASSACGTADCNENTRIGTARTGPPLAFVYDRSATRSHSLLDLRLDGCQNYAARWGWEVAGTWVDFGDHAIGVQRPRFHDLLDAMRPQAERRKVICLVHNWGRLAQDDEVRLHQQQLVAQSGGCTATTFDESDERRRAVLSGVGCW</sequence>
<dbReference type="EMBL" id="BHZD01000001">
    <property type="protein sequence ID" value="GCD44590.1"/>
    <property type="molecule type" value="Genomic_DNA"/>
</dbReference>
<dbReference type="Gene3D" id="3.40.50.1390">
    <property type="entry name" value="Resolvase, N-terminal catalytic domain"/>
    <property type="match status" value="1"/>
</dbReference>
<dbReference type="InterPro" id="IPR036162">
    <property type="entry name" value="Resolvase-like_N_sf"/>
</dbReference>
<evidence type="ECO:0008006" key="3">
    <source>
        <dbReference type="Google" id="ProtNLM"/>
    </source>
</evidence>
<dbReference type="GO" id="GO:0003677">
    <property type="term" value="F:DNA binding"/>
    <property type="evidence" value="ECO:0007669"/>
    <property type="project" value="InterPro"/>
</dbReference>
<name>A0A401W5H9_STREY</name>
<keyword evidence="2" id="KW-1185">Reference proteome</keyword>
<protein>
    <recommendedName>
        <fullName evidence="3">Resolvase/invertase-type recombinase catalytic domain-containing protein</fullName>
    </recommendedName>
</protein>
<evidence type="ECO:0000313" key="1">
    <source>
        <dbReference type="EMBL" id="GCD44590.1"/>
    </source>
</evidence>
<accession>A0A401W5H9</accession>
<dbReference type="RefSeq" id="WP_246177467.1">
    <property type="nucleotide sequence ID" value="NZ_BHZD01000001.1"/>
</dbReference>
<organism evidence="1 2">
    <name type="scientific">Streptomyces paromomycinus</name>
    <name type="common">Streptomyces rimosus subsp. paromomycinus</name>
    <dbReference type="NCBI Taxonomy" id="92743"/>
    <lineage>
        <taxon>Bacteria</taxon>
        <taxon>Bacillati</taxon>
        <taxon>Actinomycetota</taxon>
        <taxon>Actinomycetes</taxon>
        <taxon>Kitasatosporales</taxon>
        <taxon>Streptomycetaceae</taxon>
        <taxon>Streptomyces</taxon>
    </lineage>
</organism>
<evidence type="ECO:0000313" key="2">
    <source>
        <dbReference type="Proteomes" id="UP000286746"/>
    </source>
</evidence>
<comment type="caution">
    <text evidence="1">The sequence shown here is derived from an EMBL/GenBank/DDBJ whole genome shotgun (WGS) entry which is preliminary data.</text>
</comment>
<reference evidence="1 2" key="1">
    <citation type="submission" date="2018-11" db="EMBL/GenBank/DDBJ databases">
        <title>Whole genome sequence of Streptomyces paromomycinus NBRC 15454(T).</title>
        <authorList>
            <person name="Komaki H."/>
            <person name="Tamura T."/>
        </authorList>
    </citation>
    <scope>NUCLEOTIDE SEQUENCE [LARGE SCALE GENOMIC DNA]</scope>
    <source>
        <strain evidence="1 2">NBRC 15454</strain>
    </source>
</reference>
<dbReference type="Proteomes" id="UP000286746">
    <property type="component" value="Unassembled WGS sequence"/>
</dbReference>
<gene>
    <name evidence="1" type="ORF">GKJPGBOP_04290</name>
</gene>